<accession>A0AA35RZW9</accession>
<reference evidence="1" key="1">
    <citation type="submission" date="2023-03" db="EMBL/GenBank/DDBJ databases">
        <authorList>
            <person name="Steffen K."/>
            <person name="Cardenas P."/>
        </authorList>
    </citation>
    <scope>NUCLEOTIDE SEQUENCE</scope>
</reference>
<evidence type="ECO:0000313" key="2">
    <source>
        <dbReference type="Proteomes" id="UP001174909"/>
    </source>
</evidence>
<proteinExistence type="predicted"/>
<protein>
    <submittedName>
        <fullName evidence="1">Uncharacterized protein</fullName>
    </submittedName>
</protein>
<feature type="non-terminal residue" evidence="1">
    <location>
        <position position="1"/>
    </location>
</feature>
<evidence type="ECO:0000313" key="1">
    <source>
        <dbReference type="EMBL" id="CAI8019517.1"/>
    </source>
</evidence>
<dbReference type="Proteomes" id="UP001174909">
    <property type="component" value="Unassembled WGS sequence"/>
</dbReference>
<name>A0AA35RZW9_GEOBA</name>
<dbReference type="EMBL" id="CASHTH010001756">
    <property type="protein sequence ID" value="CAI8019517.1"/>
    <property type="molecule type" value="Genomic_DNA"/>
</dbReference>
<keyword evidence="2" id="KW-1185">Reference proteome</keyword>
<sequence>MEEGIVNITLRTNVRRPGMCVFQVDRVVSQPQQTCADAFRGVEI</sequence>
<gene>
    <name evidence="1" type="ORF">GBAR_LOCUS11728</name>
</gene>
<organism evidence="1 2">
    <name type="scientific">Geodia barretti</name>
    <name type="common">Barrett's horny sponge</name>
    <dbReference type="NCBI Taxonomy" id="519541"/>
    <lineage>
        <taxon>Eukaryota</taxon>
        <taxon>Metazoa</taxon>
        <taxon>Porifera</taxon>
        <taxon>Demospongiae</taxon>
        <taxon>Heteroscleromorpha</taxon>
        <taxon>Tetractinellida</taxon>
        <taxon>Astrophorina</taxon>
        <taxon>Geodiidae</taxon>
        <taxon>Geodia</taxon>
    </lineage>
</organism>
<dbReference type="AlphaFoldDB" id="A0AA35RZW9"/>
<comment type="caution">
    <text evidence="1">The sequence shown here is derived from an EMBL/GenBank/DDBJ whole genome shotgun (WGS) entry which is preliminary data.</text>
</comment>